<sequence length="75" mass="8197">MDAMNRPKHPTSSTLGFPVGLYTRLKGGRVGGVRGEAEEAMPRSYASFKRNVPMDALIGHRSMPESNAESPKQTH</sequence>
<keyword evidence="2" id="KW-1185">Reference proteome</keyword>
<organism evidence="1 2">
    <name type="scientific">Vespula squamosa</name>
    <name type="common">Southern yellow jacket</name>
    <name type="synonym">Wasp</name>
    <dbReference type="NCBI Taxonomy" id="30214"/>
    <lineage>
        <taxon>Eukaryota</taxon>
        <taxon>Metazoa</taxon>
        <taxon>Ecdysozoa</taxon>
        <taxon>Arthropoda</taxon>
        <taxon>Hexapoda</taxon>
        <taxon>Insecta</taxon>
        <taxon>Pterygota</taxon>
        <taxon>Neoptera</taxon>
        <taxon>Endopterygota</taxon>
        <taxon>Hymenoptera</taxon>
        <taxon>Apocrita</taxon>
        <taxon>Aculeata</taxon>
        <taxon>Vespoidea</taxon>
        <taxon>Vespidae</taxon>
        <taxon>Vespinae</taxon>
        <taxon>Vespula</taxon>
    </lineage>
</organism>
<accession>A0ABD2AVI9</accession>
<dbReference type="AlphaFoldDB" id="A0ABD2AVI9"/>
<comment type="caution">
    <text evidence="1">The sequence shown here is derived from an EMBL/GenBank/DDBJ whole genome shotgun (WGS) entry which is preliminary data.</text>
</comment>
<gene>
    <name evidence="1" type="ORF">V1478_008840</name>
</gene>
<reference evidence="1 2" key="1">
    <citation type="journal article" date="2024" name="Ann. Entomol. Soc. Am.">
        <title>Genomic analyses of the southern and eastern yellowjacket wasps (Hymenoptera: Vespidae) reveal evolutionary signatures of social life.</title>
        <authorList>
            <person name="Catto M.A."/>
            <person name="Caine P.B."/>
            <person name="Orr S.E."/>
            <person name="Hunt B.G."/>
            <person name="Goodisman M.A.D."/>
        </authorList>
    </citation>
    <scope>NUCLEOTIDE SEQUENCE [LARGE SCALE GENOMIC DNA]</scope>
    <source>
        <strain evidence="1">233</strain>
        <tissue evidence="1">Head and thorax</tissue>
    </source>
</reference>
<name>A0ABD2AVI9_VESSQ</name>
<dbReference type="EMBL" id="JAUDFV010000139">
    <property type="protein sequence ID" value="KAL2724327.1"/>
    <property type="molecule type" value="Genomic_DNA"/>
</dbReference>
<proteinExistence type="predicted"/>
<dbReference type="Proteomes" id="UP001607302">
    <property type="component" value="Unassembled WGS sequence"/>
</dbReference>
<evidence type="ECO:0000313" key="2">
    <source>
        <dbReference type="Proteomes" id="UP001607302"/>
    </source>
</evidence>
<evidence type="ECO:0000313" key="1">
    <source>
        <dbReference type="EMBL" id="KAL2724327.1"/>
    </source>
</evidence>
<protein>
    <submittedName>
        <fullName evidence="1">Uncharacterized protein</fullName>
    </submittedName>
</protein>